<dbReference type="InterPro" id="IPR010658">
    <property type="entry name" value="Nodulin-like"/>
</dbReference>
<feature type="transmembrane region" description="Helical" evidence="6">
    <location>
        <begin position="238"/>
        <end position="257"/>
    </location>
</feature>
<dbReference type="PANTHER" id="PTHR21576">
    <property type="entry name" value="UNCHARACTERIZED NODULIN-LIKE PROTEIN"/>
    <property type="match status" value="1"/>
</dbReference>
<feature type="transmembrane region" description="Helical" evidence="6">
    <location>
        <begin position="174"/>
        <end position="195"/>
    </location>
</feature>
<proteinExistence type="predicted"/>
<reference evidence="9" key="1">
    <citation type="submission" date="2021-01" db="UniProtKB">
        <authorList>
            <consortium name="EnsemblPlants"/>
        </authorList>
    </citation>
    <scope>IDENTIFICATION</scope>
</reference>
<dbReference type="GO" id="GO:0016020">
    <property type="term" value="C:membrane"/>
    <property type="evidence" value="ECO:0007669"/>
    <property type="project" value="UniProtKB-SubCell"/>
</dbReference>
<feature type="transmembrane region" description="Helical" evidence="6">
    <location>
        <begin position="462"/>
        <end position="481"/>
    </location>
</feature>
<evidence type="ECO:0000259" key="7">
    <source>
        <dbReference type="Pfam" id="PF06813"/>
    </source>
</evidence>
<dbReference type="InterPro" id="IPR036259">
    <property type="entry name" value="MFS_trans_sf"/>
</dbReference>
<feature type="transmembrane region" description="Helical" evidence="6">
    <location>
        <begin position="407"/>
        <end position="426"/>
    </location>
</feature>
<feature type="transmembrane region" description="Helical" evidence="6">
    <location>
        <begin position="432"/>
        <end position="450"/>
    </location>
</feature>
<dbReference type="Proteomes" id="UP000594263">
    <property type="component" value="Unplaced"/>
</dbReference>
<dbReference type="PANTHER" id="PTHR21576:SF84">
    <property type="entry name" value="FAMILY PROTEIN, PUTATIVE, EXPRESSED-RELATED"/>
    <property type="match status" value="1"/>
</dbReference>
<keyword evidence="10" id="KW-1185">Reference proteome</keyword>
<comment type="subcellular location">
    <subcellularLocation>
        <location evidence="1">Membrane</location>
        <topology evidence="1">Multi-pass membrane protein</topology>
    </subcellularLocation>
</comment>
<feature type="transmembrane region" description="Helical" evidence="6">
    <location>
        <begin position="338"/>
        <end position="356"/>
    </location>
</feature>
<feature type="transmembrane region" description="Helical" evidence="6">
    <location>
        <begin position="12"/>
        <end position="32"/>
    </location>
</feature>
<accession>A0A7N0RHA2</accession>
<evidence type="ECO:0000256" key="4">
    <source>
        <dbReference type="ARBA" id="ARBA00023136"/>
    </source>
</evidence>
<feature type="compositionally biased region" description="Polar residues" evidence="5">
    <location>
        <begin position="569"/>
        <end position="580"/>
    </location>
</feature>
<evidence type="ECO:0000259" key="8">
    <source>
        <dbReference type="Pfam" id="PF23262"/>
    </source>
</evidence>
<dbReference type="Pfam" id="PF06813">
    <property type="entry name" value="Nodulin-like"/>
    <property type="match status" value="1"/>
</dbReference>
<dbReference type="InterPro" id="IPR056555">
    <property type="entry name" value="NFD4_C"/>
</dbReference>
<feature type="transmembrane region" description="Helical" evidence="6">
    <location>
        <begin position="142"/>
        <end position="162"/>
    </location>
</feature>
<evidence type="ECO:0000313" key="9">
    <source>
        <dbReference type="EnsemblPlants" id="Kaladp0011s0562.1.v1.1"/>
    </source>
</evidence>
<keyword evidence="4 6" id="KW-0472">Membrane</keyword>
<evidence type="ECO:0000256" key="6">
    <source>
        <dbReference type="SAM" id="Phobius"/>
    </source>
</evidence>
<evidence type="ECO:0000313" key="10">
    <source>
        <dbReference type="Proteomes" id="UP000594263"/>
    </source>
</evidence>
<name>A0A7N0RHA2_KALFE</name>
<evidence type="ECO:0000256" key="2">
    <source>
        <dbReference type="ARBA" id="ARBA00022692"/>
    </source>
</evidence>
<evidence type="ECO:0008006" key="11">
    <source>
        <dbReference type="Google" id="ProtNLM"/>
    </source>
</evidence>
<dbReference type="Pfam" id="PF23262">
    <property type="entry name" value="NFD4_C"/>
    <property type="match status" value="1"/>
</dbReference>
<evidence type="ECO:0000256" key="1">
    <source>
        <dbReference type="ARBA" id="ARBA00004141"/>
    </source>
</evidence>
<feature type="transmembrane region" description="Helical" evidence="6">
    <location>
        <begin position="78"/>
        <end position="100"/>
    </location>
</feature>
<feature type="domain" description="NFD4 C-terminal" evidence="8">
    <location>
        <begin position="350"/>
        <end position="549"/>
    </location>
</feature>
<dbReference type="EnsemblPlants" id="Kaladp0011s0562.1.v1.1">
    <property type="protein sequence ID" value="Kaladp0011s0562.1.v1.1"/>
    <property type="gene ID" value="Kaladp0011s0562.v1.1"/>
</dbReference>
<keyword evidence="2 6" id="KW-0812">Transmembrane</keyword>
<feature type="region of interest" description="Disordered" evidence="5">
    <location>
        <begin position="560"/>
        <end position="580"/>
    </location>
</feature>
<dbReference type="Gramene" id="Kaladp0011s0562.1.v1.1">
    <property type="protein sequence ID" value="Kaladp0011s0562.1.v1.1"/>
    <property type="gene ID" value="Kaladp0011s0562.v1.1"/>
</dbReference>
<dbReference type="Gene3D" id="1.20.1250.20">
    <property type="entry name" value="MFS general substrate transporter like domains"/>
    <property type="match status" value="1"/>
</dbReference>
<evidence type="ECO:0000256" key="5">
    <source>
        <dbReference type="SAM" id="MobiDB-lite"/>
    </source>
</evidence>
<protein>
    <recommendedName>
        <fullName evidence="11">Nodulin-like domain-containing protein</fullName>
    </recommendedName>
</protein>
<feature type="transmembrane region" description="Helical" evidence="6">
    <location>
        <begin position="521"/>
        <end position="542"/>
    </location>
</feature>
<dbReference type="AlphaFoldDB" id="A0A7N0RHA2"/>
<feature type="transmembrane region" description="Helical" evidence="6">
    <location>
        <begin position="52"/>
        <end position="71"/>
    </location>
</feature>
<dbReference type="SUPFAM" id="SSF103473">
    <property type="entry name" value="MFS general substrate transporter"/>
    <property type="match status" value="1"/>
</dbReference>
<sequence length="580" mass="63287">MGSVACEILNGRWFMVFACLLVMATSGAFYTFSIYSPELKSSLGYDQTSLNLLGFAKDLGANFGIITGLIYEVTTPWFVLSLGAAVNFVGYFMIWLAVQGKIPKPALWQMCLLVGLGANSISFANTGALVTCVKNFPESRGVVLGLLKGYIGLSGAIITQIYHALHGDDAKSLILVLSWLPTATTIVFLKTIRIIKVVRQPNELQVFYKLLYIALGFAGGLMIILIAQKLIRFTQLEYSGSAAIVTCLLILPIVVIIREEMSLYKARNNLQTETPKLQIVTEANPHAAPLPIDRAEIEMETCPPADAKKHTGCFEDVFKPPERGEDYTILQGLCNVDMLIIFIGTACGIGGTVTAIDNLGQIGSSLGYAKQSISIFVSLVSIWSFIGRVIAGFGSEVLLQRYKFPRPLMITLTLILACAGHLLIAFNVPNGLYVASVIIGFCSGAQWPLIHAVISELFGLKYYSTLYNFGTIASPVGSYVLNVRTVGYLYDKEGRKQIAAAGLVRKADTGLNCAGGQCYRLSFIIIGAAAIFGALMWTVLVMRTRKFYSSDIYRKFREEGESDGLSEMVKNQSEPRVSRS</sequence>
<keyword evidence="3 6" id="KW-1133">Transmembrane helix</keyword>
<feature type="transmembrane region" description="Helical" evidence="6">
    <location>
        <begin position="207"/>
        <end position="226"/>
    </location>
</feature>
<evidence type="ECO:0000256" key="3">
    <source>
        <dbReference type="ARBA" id="ARBA00022989"/>
    </source>
</evidence>
<feature type="domain" description="Nodulin-like" evidence="7">
    <location>
        <begin position="12"/>
        <end position="256"/>
    </location>
</feature>
<dbReference type="CDD" id="cd17354">
    <property type="entry name" value="MFS_Mch1p_like"/>
    <property type="match status" value="1"/>
</dbReference>
<feature type="transmembrane region" description="Helical" evidence="6">
    <location>
        <begin position="368"/>
        <end position="386"/>
    </location>
</feature>
<feature type="transmembrane region" description="Helical" evidence="6">
    <location>
        <begin position="106"/>
        <end position="130"/>
    </location>
</feature>
<organism evidence="9 10">
    <name type="scientific">Kalanchoe fedtschenkoi</name>
    <name type="common">Lavender scallops</name>
    <name type="synonym">South American air plant</name>
    <dbReference type="NCBI Taxonomy" id="63787"/>
    <lineage>
        <taxon>Eukaryota</taxon>
        <taxon>Viridiplantae</taxon>
        <taxon>Streptophyta</taxon>
        <taxon>Embryophyta</taxon>
        <taxon>Tracheophyta</taxon>
        <taxon>Spermatophyta</taxon>
        <taxon>Magnoliopsida</taxon>
        <taxon>eudicotyledons</taxon>
        <taxon>Gunneridae</taxon>
        <taxon>Pentapetalae</taxon>
        <taxon>Saxifragales</taxon>
        <taxon>Crassulaceae</taxon>
        <taxon>Kalanchoe</taxon>
    </lineage>
</organism>